<evidence type="ECO:0000256" key="11">
    <source>
        <dbReference type="SAM" id="MobiDB-lite"/>
    </source>
</evidence>
<dbReference type="InterPro" id="IPR000276">
    <property type="entry name" value="GPCR_Rhodpsn"/>
</dbReference>
<dbReference type="Gene3D" id="1.20.1070.10">
    <property type="entry name" value="Rhodopsin 7-helix transmembrane proteins"/>
    <property type="match status" value="3"/>
</dbReference>
<feature type="transmembrane region" description="Helical" evidence="12">
    <location>
        <begin position="375"/>
        <end position="395"/>
    </location>
</feature>
<keyword evidence="10" id="KW-0807">Transducer</keyword>
<feature type="region of interest" description="Disordered" evidence="11">
    <location>
        <begin position="479"/>
        <end position="575"/>
    </location>
</feature>
<evidence type="ECO:0000256" key="4">
    <source>
        <dbReference type="ARBA" id="ARBA00022692"/>
    </source>
</evidence>
<keyword evidence="7 12" id="KW-0472">Membrane</keyword>
<sequence length="676" mass="75372">MSCVQVNVDWQLSNTLCDFYIALDVTCSTASIFNLVAISIDREGKSTTTALNEVLEGVEMGLNKGAWVLFVALDIDGAFNSMSWNKLMRNLMDMGCPDNLCSLIRDFLRDIRISLSFGGRKLERNCARGCPQGSCCGPILWNILVNTVFQEEFHEGDRLVLYADDQFLIIETASRAKAEKCVETSLQIFSIWAHDSGLKFNVSKTKALRFKPRDIRTKRKGIKWEHKPAIRMEGRRVALVNRMTILGVVIDDKMGWQYQAEEMVARGREALCRACPAELVAIRVALRVCAEKNFSPDRLYSDCMSALVAINLEKGQLAHQIIQELEMMTRAPELPWFRRHSLIEGGRCNRGVVPPRFIAVTQPIKYSKHKSHRRVTLTIAVVWGVSAAIGSPIVLGLNTSPERVPQLCIFYNSDFIIYSSLSSFYIPCLVMVFLYYRIFRAIHNRMLAAHRAAPVKETALQGDGGGRLRVVIEVEPCTGTGSEEDDVTEEKSRCFEDGSGGSSIAPNDKLSPDERSFTEEVQLLDSRPGAPLPRGDNPRANGAATLGSAKQRASRFNLGNKHKSTRKKRERATAKRERKATKTLAIVIDLDILGAALAEGSLSSPGVFLICWVPFFTCNVLDAACYKLALPQCRPGVTAFLLTTWLGYLNSCVNPVIYTIFNPEFRKAFNKILTCS</sequence>
<dbReference type="Proteomes" id="UP001235939">
    <property type="component" value="Chromosome 08"/>
</dbReference>
<feature type="domain" description="G-protein coupled receptors family 1 profile" evidence="13">
    <location>
        <begin position="356"/>
        <end position="658"/>
    </location>
</feature>
<feature type="domain" description="Reverse transcriptase" evidence="14">
    <location>
        <begin position="1"/>
        <end position="250"/>
    </location>
</feature>
<comment type="subcellular location">
    <subcellularLocation>
        <location evidence="1">Cell membrane</location>
        <topology evidence="1">Multi-pass membrane protein</topology>
    </subcellularLocation>
</comment>
<dbReference type="PROSITE" id="PS50262">
    <property type="entry name" value="G_PROTEIN_RECEP_F1_2"/>
    <property type="match status" value="1"/>
</dbReference>
<reference evidence="15 16" key="1">
    <citation type="submission" date="2022-01" db="EMBL/GenBank/DDBJ databases">
        <title>A chromosomal length assembly of Cordylochernes scorpioides.</title>
        <authorList>
            <person name="Zeh D."/>
            <person name="Zeh J."/>
        </authorList>
    </citation>
    <scope>NUCLEOTIDE SEQUENCE [LARGE SCALE GENOMIC DNA]</scope>
    <source>
        <strain evidence="15">IN4F17</strain>
        <tissue evidence="15">Whole Body</tissue>
    </source>
</reference>
<dbReference type="InterPro" id="IPR017452">
    <property type="entry name" value="GPCR_Rhodpsn_7TM"/>
</dbReference>
<protein>
    <submittedName>
        <fullName evidence="15">DRD2</fullName>
    </submittedName>
</protein>
<name>A0ABY6KTB3_9ARAC</name>
<evidence type="ECO:0000256" key="6">
    <source>
        <dbReference type="ARBA" id="ARBA00023040"/>
    </source>
</evidence>
<feature type="compositionally biased region" description="Basic residues" evidence="11">
    <location>
        <begin position="560"/>
        <end position="575"/>
    </location>
</feature>
<gene>
    <name evidence="15" type="ORF">LAZ67_8003640</name>
</gene>
<evidence type="ECO:0000256" key="7">
    <source>
        <dbReference type="ARBA" id="ARBA00023136"/>
    </source>
</evidence>
<organism evidence="15 16">
    <name type="scientific">Cordylochernes scorpioides</name>
    <dbReference type="NCBI Taxonomy" id="51811"/>
    <lineage>
        <taxon>Eukaryota</taxon>
        <taxon>Metazoa</taxon>
        <taxon>Ecdysozoa</taxon>
        <taxon>Arthropoda</taxon>
        <taxon>Chelicerata</taxon>
        <taxon>Arachnida</taxon>
        <taxon>Pseudoscorpiones</taxon>
        <taxon>Cheliferoidea</taxon>
        <taxon>Chernetidae</taxon>
        <taxon>Cordylochernes</taxon>
    </lineage>
</organism>
<dbReference type="PRINTS" id="PR00237">
    <property type="entry name" value="GPCRRHODOPSN"/>
</dbReference>
<dbReference type="SUPFAM" id="SSF81321">
    <property type="entry name" value="Family A G protein-coupled receptor-like"/>
    <property type="match status" value="2"/>
</dbReference>
<keyword evidence="3" id="KW-1003">Cell membrane</keyword>
<keyword evidence="9" id="KW-0675">Receptor</keyword>
<keyword evidence="5 12" id="KW-1133">Transmembrane helix</keyword>
<dbReference type="Pfam" id="PF00078">
    <property type="entry name" value="RVT_1"/>
    <property type="match status" value="1"/>
</dbReference>
<keyword evidence="6" id="KW-0297">G-protein coupled receptor</keyword>
<dbReference type="EMBL" id="CP092870">
    <property type="protein sequence ID" value="UYV71542.1"/>
    <property type="molecule type" value="Genomic_DNA"/>
</dbReference>
<comment type="similarity">
    <text evidence="2">Belongs to the G-protein coupled receptor 1 family.</text>
</comment>
<proteinExistence type="inferred from homology"/>
<dbReference type="PANTHER" id="PTHR24248:SF125">
    <property type="entry name" value="DOPAMINE D2-LIKE RECEPTOR"/>
    <property type="match status" value="1"/>
</dbReference>
<dbReference type="PANTHER" id="PTHR24248">
    <property type="entry name" value="ADRENERGIC RECEPTOR-RELATED G-PROTEIN COUPLED RECEPTOR"/>
    <property type="match status" value="1"/>
</dbReference>
<evidence type="ECO:0000256" key="2">
    <source>
        <dbReference type="ARBA" id="ARBA00010663"/>
    </source>
</evidence>
<keyword evidence="16" id="KW-1185">Reference proteome</keyword>
<evidence type="ECO:0000259" key="13">
    <source>
        <dbReference type="PROSITE" id="PS50262"/>
    </source>
</evidence>
<evidence type="ECO:0000256" key="12">
    <source>
        <dbReference type="SAM" id="Phobius"/>
    </source>
</evidence>
<keyword evidence="8" id="KW-1015">Disulfide bond</keyword>
<evidence type="ECO:0000256" key="5">
    <source>
        <dbReference type="ARBA" id="ARBA00022989"/>
    </source>
</evidence>
<evidence type="ECO:0000259" key="14">
    <source>
        <dbReference type="PROSITE" id="PS50878"/>
    </source>
</evidence>
<evidence type="ECO:0000256" key="1">
    <source>
        <dbReference type="ARBA" id="ARBA00004651"/>
    </source>
</evidence>
<dbReference type="Pfam" id="PF00001">
    <property type="entry name" value="7tm_1"/>
    <property type="match status" value="3"/>
</dbReference>
<evidence type="ECO:0000256" key="3">
    <source>
        <dbReference type="ARBA" id="ARBA00022475"/>
    </source>
</evidence>
<dbReference type="PROSITE" id="PS50878">
    <property type="entry name" value="RT_POL"/>
    <property type="match status" value="1"/>
</dbReference>
<evidence type="ECO:0000256" key="10">
    <source>
        <dbReference type="ARBA" id="ARBA00023224"/>
    </source>
</evidence>
<evidence type="ECO:0000313" key="16">
    <source>
        <dbReference type="Proteomes" id="UP001235939"/>
    </source>
</evidence>
<evidence type="ECO:0000256" key="9">
    <source>
        <dbReference type="ARBA" id="ARBA00023170"/>
    </source>
</evidence>
<dbReference type="InterPro" id="IPR000477">
    <property type="entry name" value="RT_dom"/>
</dbReference>
<evidence type="ECO:0000256" key="8">
    <source>
        <dbReference type="ARBA" id="ARBA00023157"/>
    </source>
</evidence>
<accession>A0ABY6KTB3</accession>
<feature type="transmembrane region" description="Helical" evidence="12">
    <location>
        <begin position="415"/>
        <end position="436"/>
    </location>
</feature>
<evidence type="ECO:0000313" key="15">
    <source>
        <dbReference type="EMBL" id="UYV71542.1"/>
    </source>
</evidence>
<keyword evidence="4 12" id="KW-0812">Transmembrane</keyword>